<dbReference type="PANTHER" id="PTHR12526">
    <property type="entry name" value="GLYCOSYLTRANSFERASE"/>
    <property type="match status" value="1"/>
</dbReference>
<reference evidence="3" key="2">
    <citation type="journal article" date="2021" name="PeerJ">
        <title>Extensive microbial diversity within the chicken gut microbiome revealed by metagenomics and culture.</title>
        <authorList>
            <person name="Gilroy R."/>
            <person name="Ravi A."/>
            <person name="Getino M."/>
            <person name="Pursley I."/>
            <person name="Horton D.L."/>
            <person name="Alikhan N.F."/>
            <person name="Baker D."/>
            <person name="Gharbi K."/>
            <person name="Hall N."/>
            <person name="Watson M."/>
            <person name="Adriaenssens E.M."/>
            <person name="Foster-Nyarko E."/>
            <person name="Jarju S."/>
            <person name="Secka A."/>
            <person name="Antonio M."/>
            <person name="Oren A."/>
            <person name="Chaudhuri R.R."/>
            <person name="La Ragione R."/>
            <person name="Hildebrand F."/>
            <person name="Pallen M.J."/>
        </authorList>
    </citation>
    <scope>NUCLEOTIDE SEQUENCE</scope>
    <source>
        <strain evidence="3">ChiSjej1B19-7085</strain>
    </source>
</reference>
<dbReference type="AlphaFoldDB" id="A0A9D1J1B1"/>
<dbReference type="Proteomes" id="UP000886785">
    <property type="component" value="Unassembled WGS sequence"/>
</dbReference>
<reference evidence="3" key="1">
    <citation type="submission" date="2020-10" db="EMBL/GenBank/DDBJ databases">
        <authorList>
            <person name="Gilroy R."/>
        </authorList>
    </citation>
    <scope>NUCLEOTIDE SEQUENCE</scope>
    <source>
        <strain evidence="3">ChiSjej1B19-7085</strain>
    </source>
</reference>
<dbReference type="SUPFAM" id="SSF53756">
    <property type="entry name" value="UDP-Glycosyltransferase/glycogen phosphorylase"/>
    <property type="match status" value="1"/>
</dbReference>
<sequence length="369" mass="41452">MKKVLYCASTVSHLLNFHLPYLEAFHKAGYEVWAAANEQRDIPFADHVVAFPFQKSITSPQNLRAVFAVRRLLREQKFDIVSTHTMLASAVVRAAVLLSGMCPRVFCTCHGYLFHDWDGPKKWIYLIPEKICGRITDVLMVMNREDYEIAQRHRLYRGELICTRGMGLDFSRFLPVTPEEREDLRRAAGIGLDEFVFSYAAEFSPRKNQALLIRAFARTAEKYPQARLILAGTGALHEDCIRLAEELGQSGRIAFPGYVTDVRGLYGKSDACVSTSHIEGLPFNLIEAMACGLPIAASNVKGHQELVEDGKTGWLFPDGDQQALESALERLIRRDGDLLPASELRARAAEYSLQNVFPEVMGSYFSARS</sequence>
<name>A0A9D1J1B1_9FIRM</name>
<accession>A0A9D1J1B1</accession>
<evidence type="ECO:0000313" key="4">
    <source>
        <dbReference type="Proteomes" id="UP000886785"/>
    </source>
</evidence>
<dbReference type="CDD" id="cd03808">
    <property type="entry name" value="GT4_CapM-like"/>
    <property type="match status" value="1"/>
</dbReference>
<dbReference type="Pfam" id="PF00534">
    <property type="entry name" value="Glycos_transf_1"/>
    <property type="match status" value="1"/>
</dbReference>
<evidence type="ECO:0000259" key="2">
    <source>
        <dbReference type="Pfam" id="PF13439"/>
    </source>
</evidence>
<organism evidence="3 4">
    <name type="scientific">Candidatus Gallacutalibacter pullicola</name>
    <dbReference type="NCBI Taxonomy" id="2840830"/>
    <lineage>
        <taxon>Bacteria</taxon>
        <taxon>Bacillati</taxon>
        <taxon>Bacillota</taxon>
        <taxon>Clostridia</taxon>
        <taxon>Eubacteriales</taxon>
        <taxon>Candidatus Gallacutalibacter</taxon>
    </lineage>
</organism>
<dbReference type="InterPro" id="IPR028098">
    <property type="entry name" value="Glyco_trans_4-like_N"/>
</dbReference>
<comment type="caution">
    <text evidence="3">The sequence shown here is derived from an EMBL/GenBank/DDBJ whole genome shotgun (WGS) entry which is preliminary data.</text>
</comment>
<dbReference type="GO" id="GO:0016757">
    <property type="term" value="F:glycosyltransferase activity"/>
    <property type="evidence" value="ECO:0007669"/>
    <property type="project" value="InterPro"/>
</dbReference>
<gene>
    <name evidence="3" type="ORF">IAA54_04945</name>
</gene>
<protein>
    <submittedName>
        <fullName evidence="3">Glycosyltransferase family 4 protein</fullName>
    </submittedName>
</protein>
<dbReference type="Gene3D" id="3.40.50.2000">
    <property type="entry name" value="Glycogen Phosphorylase B"/>
    <property type="match status" value="2"/>
</dbReference>
<dbReference type="PANTHER" id="PTHR12526:SF630">
    <property type="entry name" value="GLYCOSYLTRANSFERASE"/>
    <property type="match status" value="1"/>
</dbReference>
<evidence type="ECO:0000259" key="1">
    <source>
        <dbReference type="Pfam" id="PF00534"/>
    </source>
</evidence>
<proteinExistence type="predicted"/>
<evidence type="ECO:0000313" key="3">
    <source>
        <dbReference type="EMBL" id="HIR56995.1"/>
    </source>
</evidence>
<dbReference type="InterPro" id="IPR001296">
    <property type="entry name" value="Glyco_trans_1"/>
</dbReference>
<dbReference type="Pfam" id="PF13439">
    <property type="entry name" value="Glyco_transf_4"/>
    <property type="match status" value="1"/>
</dbReference>
<dbReference type="EMBL" id="DVHF01000054">
    <property type="protein sequence ID" value="HIR56995.1"/>
    <property type="molecule type" value="Genomic_DNA"/>
</dbReference>
<feature type="domain" description="Glycosyl transferase family 1" evidence="1">
    <location>
        <begin position="181"/>
        <end position="351"/>
    </location>
</feature>
<feature type="domain" description="Glycosyltransferase subfamily 4-like N-terminal" evidence="2">
    <location>
        <begin position="23"/>
        <end position="142"/>
    </location>
</feature>